<organism evidence="2 3">
    <name type="scientific">Megalurothrips usitatus</name>
    <name type="common">bean blossom thrips</name>
    <dbReference type="NCBI Taxonomy" id="439358"/>
    <lineage>
        <taxon>Eukaryota</taxon>
        <taxon>Metazoa</taxon>
        <taxon>Ecdysozoa</taxon>
        <taxon>Arthropoda</taxon>
        <taxon>Hexapoda</taxon>
        <taxon>Insecta</taxon>
        <taxon>Pterygota</taxon>
        <taxon>Neoptera</taxon>
        <taxon>Paraneoptera</taxon>
        <taxon>Thysanoptera</taxon>
        <taxon>Terebrantia</taxon>
        <taxon>Thripoidea</taxon>
        <taxon>Thripidae</taxon>
        <taxon>Megalurothrips</taxon>
    </lineage>
</organism>
<proteinExistence type="predicted"/>
<sequence>MTLEDVQKYFSPDTWRKMSGMGLHSVPATASASSVQKYFDPVAWEKLQRLGCLRGRPSAASSSTTSLPSSSAAEEPPSVAAAKSCFSPRSWEALTRLNVVPMPAPVSPRRPRRCRADNEDEDDDFLEDGMDEDEDADECCDAASLAGAVRLDGLAVADRIREYFSQDQWRKLQERGVLENALRRLGKETSV</sequence>
<evidence type="ECO:0000313" key="2">
    <source>
        <dbReference type="EMBL" id="KAJ1525439.1"/>
    </source>
</evidence>
<reference evidence="2" key="1">
    <citation type="submission" date="2022-12" db="EMBL/GenBank/DDBJ databases">
        <title>Chromosome-level genome assembly of the bean flower thrips Megalurothrips usitatus.</title>
        <authorList>
            <person name="Ma L."/>
            <person name="Liu Q."/>
            <person name="Li H."/>
            <person name="Cai W."/>
        </authorList>
    </citation>
    <scope>NUCLEOTIDE SEQUENCE</scope>
    <source>
        <strain evidence="2">Cailab_2022a</strain>
    </source>
</reference>
<evidence type="ECO:0000256" key="1">
    <source>
        <dbReference type="SAM" id="MobiDB-lite"/>
    </source>
</evidence>
<dbReference type="Proteomes" id="UP001075354">
    <property type="component" value="Chromosome 8"/>
</dbReference>
<protein>
    <submittedName>
        <fullName evidence="2">Uncharacterized protein</fullName>
    </submittedName>
</protein>
<accession>A0AAV7XKR2</accession>
<comment type="caution">
    <text evidence="2">The sequence shown here is derived from an EMBL/GenBank/DDBJ whole genome shotgun (WGS) entry which is preliminary data.</text>
</comment>
<feature type="region of interest" description="Disordered" evidence="1">
    <location>
        <begin position="55"/>
        <end position="78"/>
    </location>
</feature>
<feature type="compositionally biased region" description="Low complexity" evidence="1">
    <location>
        <begin position="57"/>
        <end position="78"/>
    </location>
</feature>
<gene>
    <name evidence="2" type="ORF">ONE63_010251</name>
</gene>
<feature type="region of interest" description="Disordered" evidence="1">
    <location>
        <begin position="102"/>
        <end position="133"/>
    </location>
</feature>
<name>A0AAV7XKR2_9NEOP</name>
<dbReference type="AlphaFoldDB" id="A0AAV7XKR2"/>
<keyword evidence="3" id="KW-1185">Reference proteome</keyword>
<feature type="compositionally biased region" description="Acidic residues" evidence="1">
    <location>
        <begin position="118"/>
        <end position="133"/>
    </location>
</feature>
<evidence type="ECO:0000313" key="3">
    <source>
        <dbReference type="Proteomes" id="UP001075354"/>
    </source>
</evidence>
<dbReference type="EMBL" id="JAPTSV010000008">
    <property type="protein sequence ID" value="KAJ1525439.1"/>
    <property type="molecule type" value="Genomic_DNA"/>
</dbReference>